<feature type="transmembrane region" description="Helical" evidence="1">
    <location>
        <begin position="12"/>
        <end position="29"/>
    </location>
</feature>
<evidence type="ECO:0000313" key="3">
    <source>
        <dbReference type="Proteomes" id="UP001589838"/>
    </source>
</evidence>
<dbReference type="RefSeq" id="WP_335959584.1">
    <property type="nucleotide sequence ID" value="NZ_JAXBLX010000006.1"/>
</dbReference>
<dbReference type="EMBL" id="JBHLUX010000036">
    <property type="protein sequence ID" value="MFC0471719.1"/>
    <property type="molecule type" value="Genomic_DNA"/>
</dbReference>
<comment type="caution">
    <text evidence="2">The sequence shown here is derived from an EMBL/GenBank/DDBJ whole genome shotgun (WGS) entry which is preliminary data.</text>
</comment>
<name>A0ABV6KEQ7_9BACI</name>
<keyword evidence="3" id="KW-1185">Reference proteome</keyword>
<keyword evidence="1" id="KW-0472">Membrane</keyword>
<protein>
    <submittedName>
        <fullName evidence="2">DUF1146 family protein</fullName>
    </submittedName>
</protein>
<keyword evidence="1" id="KW-1133">Transmembrane helix</keyword>
<dbReference type="NCBIfam" id="TIGR02327">
    <property type="entry name" value="int_mem_ywzB"/>
    <property type="match status" value="1"/>
</dbReference>
<evidence type="ECO:0000256" key="1">
    <source>
        <dbReference type="SAM" id="Phobius"/>
    </source>
</evidence>
<gene>
    <name evidence="2" type="ORF">ACFFHM_14755</name>
</gene>
<dbReference type="Proteomes" id="UP001589838">
    <property type="component" value="Unassembled WGS sequence"/>
</dbReference>
<evidence type="ECO:0000313" key="2">
    <source>
        <dbReference type="EMBL" id="MFC0471719.1"/>
    </source>
</evidence>
<keyword evidence="1" id="KW-0812">Transmembrane</keyword>
<reference evidence="2 3" key="1">
    <citation type="submission" date="2024-09" db="EMBL/GenBank/DDBJ databases">
        <authorList>
            <person name="Sun Q."/>
            <person name="Mori K."/>
        </authorList>
    </citation>
    <scope>NUCLEOTIDE SEQUENCE [LARGE SCALE GENOMIC DNA]</scope>
    <source>
        <strain evidence="2 3">NCAIM B.02610</strain>
    </source>
</reference>
<accession>A0ABV6KEQ7</accession>
<dbReference type="InterPro" id="IPR009526">
    <property type="entry name" value="DUF1146"/>
</dbReference>
<feature type="transmembrane region" description="Helical" evidence="1">
    <location>
        <begin position="49"/>
        <end position="69"/>
    </location>
</feature>
<sequence length="80" mass="9246">MTMLGGFGQQAILHIVVNVFFIGVTWWALQSFRFDLFVKEPNGPKAKVLMIIATIAIAQLVSQFFLDYFNSTQMLRFLWE</sequence>
<proteinExistence type="predicted"/>
<dbReference type="Pfam" id="PF06612">
    <property type="entry name" value="DUF1146"/>
    <property type="match status" value="1"/>
</dbReference>
<organism evidence="2 3">
    <name type="scientific">Halalkalibacter kiskunsagensis</name>
    <dbReference type="NCBI Taxonomy" id="1548599"/>
    <lineage>
        <taxon>Bacteria</taxon>
        <taxon>Bacillati</taxon>
        <taxon>Bacillota</taxon>
        <taxon>Bacilli</taxon>
        <taxon>Bacillales</taxon>
        <taxon>Bacillaceae</taxon>
        <taxon>Halalkalibacter</taxon>
    </lineage>
</organism>